<comment type="caution">
    <text evidence="1">The sequence shown here is derived from an EMBL/GenBank/DDBJ whole genome shotgun (WGS) entry which is preliminary data.</text>
</comment>
<gene>
    <name evidence="1" type="ORF">LCGC14_2794140</name>
</gene>
<proteinExistence type="predicted"/>
<name>A0A0F8ZBW6_9ZZZZ</name>
<sequence>SYFKFRPTEINTLYFNQNLWRVRSEDGANFQERHNGAISQLVGYKWGLRSRFMERLDNFVTKAPLLRMQGYDWYRGKNLPEVSPWCKFEGWTSAVPSLDIRHGGNLTGKRKFNIDKSQIIPGWGDPRNRFKDFIKGAVDNA</sequence>
<dbReference type="EMBL" id="LAZR01052256">
    <property type="protein sequence ID" value="KKK83365.1"/>
    <property type="molecule type" value="Genomic_DNA"/>
</dbReference>
<organism evidence="1">
    <name type="scientific">marine sediment metagenome</name>
    <dbReference type="NCBI Taxonomy" id="412755"/>
    <lineage>
        <taxon>unclassified sequences</taxon>
        <taxon>metagenomes</taxon>
        <taxon>ecological metagenomes</taxon>
    </lineage>
</organism>
<protein>
    <submittedName>
        <fullName evidence="1">Uncharacterized protein</fullName>
    </submittedName>
</protein>
<dbReference type="AlphaFoldDB" id="A0A0F8ZBW6"/>
<accession>A0A0F8ZBW6</accession>
<evidence type="ECO:0000313" key="1">
    <source>
        <dbReference type="EMBL" id="KKK83365.1"/>
    </source>
</evidence>
<feature type="non-terminal residue" evidence="1">
    <location>
        <position position="1"/>
    </location>
</feature>
<reference evidence="1" key="1">
    <citation type="journal article" date="2015" name="Nature">
        <title>Complex archaea that bridge the gap between prokaryotes and eukaryotes.</title>
        <authorList>
            <person name="Spang A."/>
            <person name="Saw J.H."/>
            <person name="Jorgensen S.L."/>
            <person name="Zaremba-Niedzwiedzka K."/>
            <person name="Martijn J."/>
            <person name="Lind A.E."/>
            <person name="van Eijk R."/>
            <person name="Schleper C."/>
            <person name="Guy L."/>
            <person name="Ettema T.J."/>
        </authorList>
    </citation>
    <scope>NUCLEOTIDE SEQUENCE</scope>
</reference>